<sequence length="206" mass="24285">LFENILQQHPKFQRRLKQYSTHEQNGVIKTPKGTFTPERLWDACYFKHVLDFIDEASDQIIAQHLGKMITTYINDFHTFSQYSPNIVKSILKSNDEKRRYRKHDNEIIGLIIDKCISYYNEDNNRFDVLCAITSSISELQKLYPYYVAQFFATRTENDLLKQWPLLRQYPLFEVSFLMLQNYPVDYSPCSGYGTQGAKKVTIAQVQ</sequence>
<evidence type="ECO:0000313" key="1">
    <source>
        <dbReference type="EMBL" id="CAG8762456.1"/>
    </source>
</evidence>
<protein>
    <submittedName>
        <fullName evidence="1">8776_t:CDS:1</fullName>
    </submittedName>
</protein>
<dbReference type="EMBL" id="CAJVQC010036914">
    <property type="protein sequence ID" value="CAG8762456.1"/>
    <property type="molecule type" value="Genomic_DNA"/>
</dbReference>
<feature type="non-terminal residue" evidence="1">
    <location>
        <position position="1"/>
    </location>
</feature>
<reference evidence="1" key="1">
    <citation type="submission" date="2021-06" db="EMBL/GenBank/DDBJ databases">
        <authorList>
            <person name="Kallberg Y."/>
            <person name="Tangrot J."/>
            <person name="Rosling A."/>
        </authorList>
    </citation>
    <scope>NUCLEOTIDE SEQUENCE</scope>
    <source>
        <strain evidence="1">MA461A</strain>
    </source>
</reference>
<accession>A0ACA9QU72</accession>
<evidence type="ECO:0000313" key="2">
    <source>
        <dbReference type="Proteomes" id="UP000789920"/>
    </source>
</evidence>
<comment type="caution">
    <text evidence="1">The sequence shown here is derived from an EMBL/GenBank/DDBJ whole genome shotgun (WGS) entry which is preliminary data.</text>
</comment>
<keyword evidence="2" id="KW-1185">Reference proteome</keyword>
<proteinExistence type="predicted"/>
<dbReference type="Proteomes" id="UP000789920">
    <property type="component" value="Unassembled WGS sequence"/>
</dbReference>
<organism evidence="1 2">
    <name type="scientific">Racocetra persica</name>
    <dbReference type="NCBI Taxonomy" id="160502"/>
    <lineage>
        <taxon>Eukaryota</taxon>
        <taxon>Fungi</taxon>
        <taxon>Fungi incertae sedis</taxon>
        <taxon>Mucoromycota</taxon>
        <taxon>Glomeromycotina</taxon>
        <taxon>Glomeromycetes</taxon>
        <taxon>Diversisporales</taxon>
        <taxon>Gigasporaceae</taxon>
        <taxon>Racocetra</taxon>
    </lineage>
</organism>
<name>A0ACA9QU72_9GLOM</name>
<gene>
    <name evidence="1" type="ORF">RPERSI_LOCUS15392</name>
</gene>